<feature type="compositionally biased region" description="Polar residues" evidence="1">
    <location>
        <begin position="48"/>
        <end position="60"/>
    </location>
</feature>
<comment type="caution">
    <text evidence="3">The sequence shown here is derived from an EMBL/GenBank/DDBJ whole genome shotgun (WGS) entry which is preliminary data.</text>
</comment>
<keyword evidence="2" id="KW-0812">Transmembrane</keyword>
<evidence type="ECO:0000313" key="4">
    <source>
        <dbReference type="Proteomes" id="UP001142393"/>
    </source>
</evidence>
<accession>A0A9W8NRM6</accession>
<evidence type="ECO:0000313" key="3">
    <source>
        <dbReference type="EMBL" id="KAJ3739461.1"/>
    </source>
</evidence>
<proteinExistence type="predicted"/>
<name>A0A9W8NRM6_9AGAR</name>
<keyword evidence="2" id="KW-0472">Membrane</keyword>
<dbReference type="EMBL" id="JANVFU010000018">
    <property type="protein sequence ID" value="KAJ3739461.1"/>
    <property type="molecule type" value="Genomic_DNA"/>
</dbReference>
<evidence type="ECO:0000256" key="1">
    <source>
        <dbReference type="SAM" id="MobiDB-lite"/>
    </source>
</evidence>
<feature type="compositionally biased region" description="Basic and acidic residues" evidence="1">
    <location>
        <begin position="394"/>
        <end position="410"/>
    </location>
</feature>
<feature type="region of interest" description="Disordered" evidence="1">
    <location>
        <begin position="301"/>
        <end position="339"/>
    </location>
</feature>
<organism evidence="3 4">
    <name type="scientific">Lentinula detonsa</name>
    <dbReference type="NCBI Taxonomy" id="2804962"/>
    <lineage>
        <taxon>Eukaryota</taxon>
        <taxon>Fungi</taxon>
        <taxon>Dikarya</taxon>
        <taxon>Basidiomycota</taxon>
        <taxon>Agaricomycotina</taxon>
        <taxon>Agaricomycetes</taxon>
        <taxon>Agaricomycetidae</taxon>
        <taxon>Agaricales</taxon>
        <taxon>Marasmiineae</taxon>
        <taxon>Omphalotaceae</taxon>
        <taxon>Lentinula</taxon>
    </lineage>
</organism>
<feature type="transmembrane region" description="Helical" evidence="2">
    <location>
        <begin position="251"/>
        <end position="274"/>
    </location>
</feature>
<feature type="region of interest" description="Disordered" evidence="1">
    <location>
        <begin position="385"/>
        <end position="437"/>
    </location>
</feature>
<evidence type="ECO:0000256" key="2">
    <source>
        <dbReference type="SAM" id="Phobius"/>
    </source>
</evidence>
<feature type="region of interest" description="Disordered" evidence="1">
    <location>
        <begin position="47"/>
        <end position="86"/>
    </location>
</feature>
<protein>
    <submittedName>
        <fullName evidence="3">Uncharacterized protein</fullName>
    </submittedName>
</protein>
<keyword evidence="4" id="KW-1185">Reference proteome</keyword>
<dbReference type="Proteomes" id="UP001142393">
    <property type="component" value="Unassembled WGS sequence"/>
</dbReference>
<feature type="compositionally biased region" description="Polar residues" evidence="1">
    <location>
        <begin position="307"/>
        <end position="322"/>
    </location>
</feature>
<reference evidence="3 4" key="1">
    <citation type="journal article" date="2023" name="Proc. Natl. Acad. Sci. U.S.A.">
        <title>A global phylogenomic analysis of the shiitake genus Lentinula.</title>
        <authorList>
            <person name="Sierra-Patev S."/>
            <person name="Min B."/>
            <person name="Naranjo-Ortiz M."/>
            <person name="Looney B."/>
            <person name="Konkel Z."/>
            <person name="Slot J.C."/>
            <person name="Sakamoto Y."/>
            <person name="Steenwyk J.L."/>
            <person name="Rokas A."/>
            <person name="Carro J."/>
            <person name="Camarero S."/>
            <person name="Ferreira P."/>
            <person name="Molpeceres G."/>
            <person name="Ruiz-Duenas F.J."/>
            <person name="Serrano A."/>
            <person name="Henrissat B."/>
            <person name="Drula E."/>
            <person name="Hughes K.W."/>
            <person name="Mata J.L."/>
            <person name="Ishikawa N.K."/>
            <person name="Vargas-Isla R."/>
            <person name="Ushijima S."/>
            <person name="Smith C.A."/>
            <person name="Donoghue J."/>
            <person name="Ahrendt S."/>
            <person name="Andreopoulos W."/>
            <person name="He G."/>
            <person name="LaButti K."/>
            <person name="Lipzen A."/>
            <person name="Ng V."/>
            <person name="Riley R."/>
            <person name="Sandor L."/>
            <person name="Barry K."/>
            <person name="Martinez A.T."/>
            <person name="Xiao Y."/>
            <person name="Gibbons J.G."/>
            <person name="Terashima K."/>
            <person name="Grigoriev I.V."/>
            <person name="Hibbett D."/>
        </authorList>
    </citation>
    <scope>NUCLEOTIDE SEQUENCE [LARGE SCALE GENOMIC DNA]</scope>
    <source>
        <strain evidence="3 4">TFB7810</strain>
    </source>
</reference>
<keyword evidence="2" id="KW-1133">Transmembrane helix</keyword>
<gene>
    <name evidence="3" type="ORF">DFH05DRAFT_1463821</name>
</gene>
<dbReference type="AlphaFoldDB" id="A0A9W8NRM6"/>
<sequence length="484" mass="54597">MEPDETTDEETQSSTSLGWWKRDIYDYCSYYLDEDGIIQKIYHDPNTEETSQARAKTPQQKGVLKRHDSPSVIKGVDRGTTPVSFKTRAQPPKYFLQGRRGPISGGTYGPTKLETNRFRSHDSEGETAWHYSQAPHELNTPLPDTPTPRMLGTIYLHRNTEDGSYQIWVWCKRDGRELGWQPVDLENEQVAHPKVTTRSLKLTSGGKPSWVLNSTLLTDRGRVQLRVQLGVTLPSQSPRVQRIDERLRFEANFVIVGVFVVFGTFGMQFGWIFLEVEPHLRKFSSATLKFTSRRGNDLVLESEDSSQRCGSTTDMQSVTSGDPVSPPSVPQTTTSENAARLSKEMDTPISLVELKPSMSDIDSRLLDQAMQNSVLVMETSFASPTMGTNFQQKDPLDGNHDTNGRSDDPGPRTWFVQRRPKSVDDLNSDGPENPELNNDRFATFWNDVSPSQALDDVFKQIIRHGSWKFCFECGDFCTGSIPNS</sequence>